<feature type="domain" description="HTH CENPB-type" evidence="3">
    <location>
        <begin position="71"/>
        <end position="132"/>
    </location>
</feature>
<organism evidence="4 5">
    <name type="scientific">Penicillium daleae</name>
    <dbReference type="NCBI Taxonomy" id="63821"/>
    <lineage>
        <taxon>Eukaryota</taxon>
        <taxon>Fungi</taxon>
        <taxon>Dikarya</taxon>
        <taxon>Ascomycota</taxon>
        <taxon>Pezizomycotina</taxon>
        <taxon>Eurotiomycetes</taxon>
        <taxon>Eurotiomycetidae</taxon>
        <taxon>Eurotiales</taxon>
        <taxon>Aspergillaceae</taxon>
        <taxon>Penicillium</taxon>
    </lineage>
</organism>
<dbReference type="GO" id="GO:0003677">
    <property type="term" value="F:DNA binding"/>
    <property type="evidence" value="ECO:0007669"/>
    <property type="project" value="UniProtKB-KW"/>
</dbReference>
<dbReference type="AlphaFoldDB" id="A0AAD6FXZ4"/>
<evidence type="ECO:0000259" key="3">
    <source>
        <dbReference type="Pfam" id="PF03221"/>
    </source>
</evidence>
<evidence type="ECO:0000256" key="1">
    <source>
        <dbReference type="ARBA" id="ARBA00023125"/>
    </source>
</evidence>
<reference evidence="4" key="2">
    <citation type="journal article" date="2023" name="IMA Fungus">
        <title>Comparative genomic study of the Penicillium genus elucidates a diverse pangenome and 15 lateral gene transfer events.</title>
        <authorList>
            <person name="Petersen C."/>
            <person name="Sorensen T."/>
            <person name="Nielsen M.R."/>
            <person name="Sondergaard T.E."/>
            <person name="Sorensen J.L."/>
            <person name="Fitzpatrick D.A."/>
            <person name="Frisvad J.C."/>
            <person name="Nielsen K.L."/>
        </authorList>
    </citation>
    <scope>NUCLEOTIDE SEQUENCE</scope>
    <source>
        <strain evidence="4">IBT 16125</strain>
    </source>
</reference>
<dbReference type="InterPro" id="IPR006600">
    <property type="entry name" value="HTH_CenpB_DNA-bd_dom"/>
</dbReference>
<keyword evidence="5" id="KW-1185">Reference proteome</keyword>
<feature type="compositionally biased region" description="Basic and acidic residues" evidence="2">
    <location>
        <begin position="347"/>
        <end position="356"/>
    </location>
</feature>
<gene>
    <name evidence="4" type="ORF">N7458_008993</name>
</gene>
<dbReference type="Proteomes" id="UP001213681">
    <property type="component" value="Unassembled WGS sequence"/>
</dbReference>
<dbReference type="RefSeq" id="XP_056761224.1">
    <property type="nucleotide sequence ID" value="XM_056912375.1"/>
</dbReference>
<dbReference type="Pfam" id="PF03221">
    <property type="entry name" value="HTH_Tnp_Tc5"/>
    <property type="match status" value="1"/>
</dbReference>
<evidence type="ECO:0000256" key="2">
    <source>
        <dbReference type="SAM" id="MobiDB-lite"/>
    </source>
</evidence>
<name>A0AAD6FXZ4_9EURO</name>
<evidence type="ECO:0000313" key="5">
    <source>
        <dbReference type="Proteomes" id="UP001213681"/>
    </source>
</evidence>
<feature type="region of interest" description="Disordered" evidence="2">
    <location>
        <begin position="334"/>
        <end position="356"/>
    </location>
</feature>
<dbReference type="GeneID" id="81602618"/>
<evidence type="ECO:0000313" key="4">
    <source>
        <dbReference type="EMBL" id="KAJ5437995.1"/>
    </source>
</evidence>
<keyword evidence="1" id="KW-0238">DNA-binding</keyword>
<comment type="caution">
    <text evidence="4">The sequence shown here is derived from an EMBL/GenBank/DDBJ whole genome shotgun (WGS) entry which is preliminary data.</text>
</comment>
<dbReference type="EMBL" id="JAPVEA010000008">
    <property type="protein sequence ID" value="KAJ5437995.1"/>
    <property type="molecule type" value="Genomic_DNA"/>
</dbReference>
<feature type="compositionally biased region" description="Pro residues" evidence="2">
    <location>
        <begin position="272"/>
        <end position="282"/>
    </location>
</feature>
<feature type="region of interest" description="Disordered" evidence="2">
    <location>
        <begin position="263"/>
        <end position="282"/>
    </location>
</feature>
<reference evidence="4" key="1">
    <citation type="submission" date="2022-12" db="EMBL/GenBank/DDBJ databases">
        <authorList>
            <person name="Petersen C."/>
        </authorList>
    </citation>
    <scope>NUCLEOTIDE SEQUENCE</scope>
    <source>
        <strain evidence="4">IBT 16125</strain>
    </source>
</reference>
<protein>
    <recommendedName>
        <fullName evidence="3">HTH CENPB-type domain-containing protein</fullName>
    </recommendedName>
</protein>
<sequence length="403" mass="46269">MPPKDPERAAEKAAREARIQQAVAEARTLEKPNFSALSRKYDLRRDVIKYRLTGILSQRVPVSLKNRFTLAQDTALTKYCHQLDEANIAATGGMIEITGNYLLRRGPRGRDCALLSKMWAYRFLERMNIELRHPNKVRVNLKRLKDEHLDVFVDWFSQLKSKVEEHDIGPSNIYNMSLGFQFHQRGLRRGVVTDIEGSDTSAAARLKSGFLTTIEFMSARRAAFNELTIRDMFANCGIWPIDSEKIIRPLRDQLAEIQETEAVREQLCSEPTPEPRAPSPPPRAIRIVRARAEEAVALQKKDANQVRHQLRQIYNLNLRTCGMVLQLQEDMKRKMDFQQQRPQNRPLPDKVLPRRDIKTSRLALSRVGRKKLAAQARRRKNRAKYGIAGASKRLAASDIVEID</sequence>
<proteinExistence type="predicted"/>
<accession>A0AAD6FXZ4</accession>